<keyword evidence="6 7" id="KW-0648">Protein biosynthesis</keyword>
<dbReference type="InterPro" id="IPR014722">
    <property type="entry name" value="Rib_uL2_dom2"/>
</dbReference>
<evidence type="ECO:0000313" key="12">
    <source>
        <dbReference type="EMBL" id="OGY29993.1"/>
    </source>
</evidence>
<evidence type="ECO:0000256" key="7">
    <source>
        <dbReference type="HAMAP-Rule" id="MF_00141"/>
    </source>
</evidence>
<comment type="pathway">
    <text evidence="2 7">Protein biosynthesis; polypeptide chain elongation.</text>
</comment>
<evidence type="ECO:0000256" key="2">
    <source>
        <dbReference type="ARBA" id="ARBA00004815"/>
    </source>
</evidence>
<dbReference type="PANTHER" id="PTHR30053">
    <property type="entry name" value="ELONGATION FACTOR P"/>
    <property type="match status" value="1"/>
</dbReference>
<dbReference type="Gene3D" id="2.30.30.30">
    <property type="match status" value="1"/>
</dbReference>
<dbReference type="PIRSF" id="PIRSF005901">
    <property type="entry name" value="EF-P"/>
    <property type="match status" value="1"/>
</dbReference>
<proteinExistence type="inferred from homology"/>
<dbReference type="GO" id="GO:0043043">
    <property type="term" value="P:peptide biosynthetic process"/>
    <property type="evidence" value="ECO:0007669"/>
    <property type="project" value="InterPro"/>
</dbReference>
<dbReference type="CDD" id="cd05794">
    <property type="entry name" value="S1_EF-P_repeat_2"/>
    <property type="match status" value="1"/>
</dbReference>
<gene>
    <name evidence="7" type="primary">efp</name>
    <name evidence="12" type="ORF">A3J50_02835</name>
</gene>
<sequence>MISVTDLRNGTMFQEDESPWIVLNYEFVKVGRGSANVKLKARNLKTGAIIEKSYISNARVEEANVEKKKVSYLYADGENFTFMDVGTYEQFSLPKNQLGGVDKFLKEGMVVSLITWDEQPLSVDLPNSIEFKVTETGPGERGNSVSNVLKPATLENGLVISVPLFIHEGDVIKVDTRQGSYIERVAK</sequence>
<comment type="caution">
    <text evidence="12">The sequence shown here is derived from an EMBL/GenBank/DDBJ whole genome shotgun (WGS) entry which is preliminary data.</text>
</comment>
<dbReference type="Proteomes" id="UP000177821">
    <property type="component" value="Unassembled WGS sequence"/>
</dbReference>
<accession>A0A1G1WQJ4</accession>
<dbReference type="InterPro" id="IPR012340">
    <property type="entry name" value="NA-bd_OB-fold"/>
</dbReference>
<dbReference type="SMART" id="SM00841">
    <property type="entry name" value="Elong-fact-P_C"/>
    <property type="match status" value="1"/>
</dbReference>
<dbReference type="GO" id="GO:0003746">
    <property type="term" value="F:translation elongation factor activity"/>
    <property type="evidence" value="ECO:0007669"/>
    <property type="project" value="UniProtKB-UniRule"/>
</dbReference>
<dbReference type="SUPFAM" id="SSF50249">
    <property type="entry name" value="Nucleic acid-binding proteins"/>
    <property type="match status" value="2"/>
</dbReference>
<evidence type="ECO:0000256" key="9">
    <source>
        <dbReference type="RuleBase" id="RU004389"/>
    </source>
</evidence>
<dbReference type="SUPFAM" id="SSF50104">
    <property type="entry name" value="Translation proteins SH3-like domain"/>
    <property type="match status" value="1"/>
</dbReference>
<evidence type="ECO:0000256" key="4">
    <source>
        <dbReference type="ARBA" id="ARBA00022490"/>
    </source>
</evidence>
<feature type="domain" description="Elongation factor P C-terminal" evidence="10">
    <location>
        <begin position="129"/>
        <end position="184"/>
    </location>
</feature>
<evidence type="ECO:0000256" key="8">
    <source>
        <dbReference type="NCBIfam" id="TIGR00038"/>
    </source>
</evidence>
<keyword evidence="5 7" id="KW-0251">Elongation factor</keyword>
<dbReference type="PROSITE" id="PS01275">
    <property type="entry name" value="EFP"/>
    <property type="match status" value="1"/>
</dbReference>
<evidence type="ECO:0000259" key="10">
    <source>
        <dbReference type="SMART" id="SM00841"/>
    </source>
</evidence>
<dbReference type="AlphaFoldDB" id="A0A1G1WQJ4"/>
<comment type="function">
    <text evidence="7">Involved in peptide bond synthesis. Stimulates efficient translation and peptide-bond synthesis on native or reconstituted 70S ribosomes in vitro. Probably functions indirectly by altering the affinity of the ribosome for aminoacyl-tRNA, thus increasing their reactivity as acceptors for peptidyl transferase.</text>
</comment>
<dbReference type="UniPathway" id="UPA00345"/>
<dbReference type="Pfam" id="PF01132">
    <property type="entry name" value="EFP"/>
    <property type="match status" value="1"/>
</dbReference>
<dbReference type="FunFam" id="2.40.50.140:FF:000009">
    <property type="entry name" value="Elongation factor P"/>
    <property type="match status" value="1"/>
</dbReference>
<dbReference type="Pfam" id="PF08207">
    <property type="entry name" value="EFP_N"/>
    <property type="match status" value="1"/>
</dbReference>
<dbReference type="NCBIfam" id="NF001810">
    <property type="entry name" value="PRK00529.1"/>
    <property type="match status" value="1"/>
</dbReference>
<dbReference type="SMART" id="SM01185">
    <property type="entry name" value="EFP"/>
    <property type="match status" value="1"/>
</dbReference>
<comment type="similarity">
    <text evidence="3 7 9">Belongs to the elongation factor P family.</text>
</comment>
<dbReference type="InterPro" id="IPR013852">
    <property type="entry name" value="Transl_elong_P/YeiP_CS"/>
</dbReference>
<protein>
    <recommendedName>
        <fullName evidence="7 8">Elongation factor P</fullName>
        <shortName evidence="7">EF-P</shortName>
    </recommendedName>
</protein>
<dbReference type="EMBL" id="MHCX01000010">
    <property type="protein sequence ID" value="OGY29993.1"/>
    <property type="molecule type" value="Genomic_DNA"/>
</dbReference>
<dbReference type="FunFam" id="2.30.30.30:FF:000003">
    <property type="entry name" value="Elongation factor P"/>
    <property type="match status" value="1"/>
</dbReference>
<dbReference type="InterPro" id="IPR008991">
    <property type="entry name" value="Translation_prot_SH3-like_sf"/>
</dbReference>
<dbReference type="Pfam" id="PF09285">
    <property type="entry name" value="Elong-fact-P_C"/>
    <property type="match status" value="1"/>
</dbReference>
<dbReference type="GO" id="GO:0005829">
    <property type="term" value="C:cytosol"/>
    <property type="evidence" value="ECO:0007669"/>
    <property type="project" value="UniProtKB-ARBA"/>
</dbReference>
<dbReference type="CDD" id="cd04470">
    <property type="entry name" value="S1_EF-P_repeat_1"/>
    <property type="match status" value="1"/>
</dbReference>
<organism evidence="12 13">
    <name type="scientific">Candidatus Woykebacteria bacterium RIFCSPHIGHO2_02_FULL_43_16b</name>
    <dbReference type="NCBI Taxonomy" id="1802601"/>
    <lineage>
        <taxon>Bacteria</taxon>
        <taxon>Candidatus Woykeibacteriota</taxon>
    </lineage>
</organism>
<feature type="domain" description="Translation elongation factor P/YeiP central" evidence="11">
    <location>
        <begin position="67"/>
        <end position="121"/>
    </location>
</feature>
<evidence type="ECO:0000256" key="6">
    <source>
        <dbReference type="ARBA" id="ARBA00022917"/>
    </source>
</evidence>
<dbReference type="Gene3D" id="2.40.50.140">
    <property type="entry name" value="Nucleic acid-binding proteins"/>
    <property type="match status" value="2"/>
</dbReference>
<dbReference type="NCBIfam" id="TIGR00038">
    <property type="entry name" value="efp"/>
    <property type="match status" value="1"/>
</dbReference>
<evidence type="ECO:0000256" key="5">
    <source>
        <dbReference type="ARBA" id="ARBA00022768"/>
    </source>
</evidence>
<name>A0A1G1WQJ4_9BACT</name>
<evidence type="ECO:0000256" key="3">
    <source>
        <dbReference type="ARBA" id="ARBA00009479"/>
    </source>
</evidence>
<dbReference type="InterPro" id="IPR011768">
    <property type="entry name" value="Transl_elongation_fac_P"/>
</dbReference>
<dbReference type="InterPro" id="IPR020599">
    <property type="entry name" value="Transl_elong_fac_P/YeiP"/>
</dbReference>
<dbReference type="InterPro" id="IPR001059">
    <property type="entry name" value="Transl_elong_P/YeiP_cen"/>
</dbReference>
<dbReference type="FunFam" id="2.40.50.140:FF:000004">
    <property type="entry name" value="Elongation factor P"/>
    <property type="match status" value="1"/>
</dbReference>
<keyword evidence="4 7" id="KW-0963">Cytoplasm</keyword>
<evidence type="ECO:0000256" key="1">
    <source>
        <dbReference type="ARBA" id="ARBA00004496"/>
    </source>
</evidence>
<evidence type="ECO:0000313" key="13">
    <source>
        <dbReference type="Proteomes" id="UP000177821"/>
    </source>
</evidence>
<dbReference type="HAMAP" id="MF_00141">
    <property type="entry name" value="EF_P"/>
    <property type="match status" value="1"/>
</dbReference>
<dbReference type="PANTHER" id="PTHR30053:SF12">
    <property type="entry name" value="ELONGATION FACTOR P (EF-P) FAMILY PROTEIN"/>
    <property type="match status" value="1"/>
</dbReference>
<evidence type="ECO:0000259" key="11">
    <source>
        <dbReference type="SMART" id="SM01185"/>
    </source>
</evidence>
<comment type="subcellular location">
    <subcellularLocation>
        <location evidence="1 7">Cytoplasm</location>
    </subcellularLocation>
</comment>
<reference evidence="12 13" key="1">
    <citation type="journal article" date="2016" name="Nat. Commun.">
        <title>Thousands of microbial genomes shed light on interconnected biogeochemical processes in an aquifer system.</title>
        <authorList>
            <person name="Anantharaman K."/>
            <person name="Brown C.T."/>
            <person name="Hug L.A."/>
            <person name="Sharon I."/>
            <person name="Castelle C.J."/>
            <person name="Probst A.J."/>
            <person name="Thomas B.C."/>
            <person name="Singh A."/>
            <person name="Wilkins M.J."/>
            <person name="Karaoz U."/>
            <person name="Brodie E.L."/>
            <person name="Williams K.H."/>
            <person name="Hubbard S.S."/>
            <person name="Banfield J.F."/>
        </authorList>
    </citation>
    <scope>NUCLEOTIDE SEQUENCE [LARGE SCALE GENOMIC DNA]</scope>
</reference>
<dbReference type="InterPro" id="IPR013185">
    <property type="entry name" value="Transl_elong_KOW-like"/>
</dbReference>
<dbReference type="InterPro" id="IPR015365">
    <property type="entry name" value="Elong-fact-P_C"/>
</dbReference>